<dbReference type="STRING" id="1160497.A0A1L9VQ62"/>
<dbReference type="OrthoDB" id="2316594at2759"/>
<keyword evidence="1" id="KW-1133">Transmembrane helix</keyword>
<keyword evidence="3" id="KW-1185">Reference proteome</keyword>
<dbReference type="GeneID" id="34458916"/>
<dbReference type="AlphaFoldDB" id="A0A1L9VQ62"/>
<evidence type="ECO:0000313" key="2">
    <source>
        <dbReference type="EMBL" id="OJJ86031.1"/>
    </source>
</evidence>
<reference evidence="3" key="1">
    <citation type="journal article" date="2017" name="Genome Biol.">
        <title>Comparative genomics reveals high biological diversity and specific adaptations in the industrially and medically important fungal genus Aspergillus.</title>
        <authorList>
            <person name="de Vries R.P."/>
            <person name="Riley R."/>
            <person name="Wiebenga A."/>
            <person name="Aguilar-Osorio G."/>
            <person name="Amillis S."/>
            <person name="Uchima C.A."/>
            <person name="Anderluh G."/>
            <person name="Asadollahi M."/>
            <person name="Askin M."/>
            <person name="Barry K."/>
            <person name="Battaglia E."/>
            <person name="Bayram O."/>
            <person name="Benocci T."/>
            <person name="Braus-Stromeyer S.A."/>
            <person name="Caldana C."/>
            <person name="Canovas D."/>
            <person name="Cerqueira G.C."/>
            <person name="Chen F."/>
            <person name="Chen W."/>
            <person name="Choi C."/>
            <person name="Clum A."/>
            <person name="Dos Santos R.A."/>
            <person name="Damasio A.R."/>
            <person name="Diallinas G."/>
            <person name="Emri T."/>
            <person name="Fekete E."/>
            <person name="Flipphi M."/>
            <person name="Freyberg S."/>
            <person name="Gallo A."/>
            <person name="Gournas C."/>
            <person name="Habgood R."/>
            <person name="Hainaut M."/>
            <person name="Harispe M.L."/>
            <person name="Henrissat B."/>
            <person name="Hilden K.S."/>
            <person name="Hope R."/>
            <person name="Hossain A."/>
            <person name="Karabika E."/>
            <person name="Karaffa L."/>
            <person name="Karanyi Z."/>
            <person name="Krasevec N."/>
            <person name="Kuo A."/>
            <person name="Kusch H."/>
            <person name="LaButti K."/>
            <person name="Lagendijk E.L."/>
            <person name="Lapidus A."/>
            <person name="Levasseur A."/>
            <person name="Lindquist E."/>
            <person name="Lipzen A."/>
            <person name="Logrieco A.F."/>
            <person name="MacCabe A."/>
            <person name="Maekelae M.R."/>
            <person name="Malavazi I."/>
            <person name="Melin P."/>
            <person name="Meyer V."/>
            <person name="Mielnichuk N."/>
            <person name="Miskei M."/>
            <person name="Molnar A.P."/>
            <person name="Mule G."/>
            <person name="Ngan C.Y."/>
            <person name="Orejas M."/>
            <person name="Orosz E."/>
            <person name="Ouedraogo J.P."/>
            <person name="Overkamp K.M."/>
            <person name="Park H.-S."/>
            <person name="Perrone G."/>
            <person name="Piumi F."/>
            <person name="Punt P.J."/>
            <person name="Ram A.F."/>
            <person name="Ramon A."/>
            <person name="Rauscher S."/>
            <person name="Record E."/>
            <person name="Riano-Pachon D.M."/>
            <person name="Robert V."/>
            <person name="Roehrig J."/>
            <person name="Ruller R."/>
            <person name="Salamov A."/>
            <person name="Salih N.S."/>
            <person name="Samson R.A."/>
            <person name="Sandor E."/>
            <person name="Sanguinetti M."/>
            <person name="Schuetze T."/>
            <person name="Sepcic K."/>
            <person name="Shelest E."/>
            <person name="Sherlock G."/>
            <person name="Sophianopoulou V."/>
            <person name="Squina F.M."/>
            <person name="Sun H."/>
            <person name="Susca A."/>
            <person name="Todd R.B."/>
            <person name="Tsang A."/>
            <person name="Unkles S.E."/>
            <person name="van de Wiele N."/>
            <person name="van Rossen-Uffink D."/>
            <person name="Oliveira J.V."/>
            <person name="Vesth T.C."/>
            <person name="Visser J."/>
            <person name="Yu J.-H."/>
            <person name="Zhou M."/>
            <person name="Andersen M.R."/>
            <person name="Archer D.B."/>
            <person name="Baker S.E."/>
            <person name="Benoit I."/>
            <person name="Brakhage A.A."/>
            <person name="Braus G.H."/>
            <person name="Fischer R."/>
            <person name="Frisvad J.C."/>
            <person name="Goldman G.H."/>
            <person name="Houbraken J."/>
            <person name="Oakley B."/>
            <person name="Pocsi I."/>
            <person name="Scazzocchio C."/>
            <person name="Seiboth B."/>
            <person name="vanKuyk P.A."/>
            <person name="Wortman J."/>
            <person name="Dyer P.S."/>
            <person name="Grigoriev I.V."/>
        </authorList>
    </citation>
    <scope>NUCLEOTIDE SEQUENCE [LARGE SCALE GENOMIC DNA]</scope>
    <source>
        <strain evidence="3">CBS 516.65</strain>
    </source>
</reference>
<evidence type="ECO:0000256" key="1">
    <source>
        <dbReference type="SAM" id="Phobius"/>
    </source>
</evidence>
<evidence type="ECO:0008006" key="4">
    <source>
        <dbReference type="Google" id="ProtNLM"/>
    </source>
</evidence>
<dbReference type="InterPro" id="IPR027417">
    <property type="entry name" value="P-loop_NTPase"/>
</dbReference>
<dbReference type="RefSeq" id="XP_022402725.1">
    <property type="nucleotide sequence ID" value="XM_022542655.1"/>
</dbReference>
<gene>
    <name evidence="2" type="ORF">ASPGLDRAFT_167896</name>
</gene>
<dbReference type="SUPFAM" id="SSF52540">
    <property type="entry name" value="P-loop containing nucleoside triphosphate hydrolases"/>
    <property type="match status" value="1"/>
</dbReference>
<dbReference type="Proteomes" id="UP000184300">
    <property type="component" value="Unassembled WGS sequence"/>
</dbReference>
<sequence>MARTSVSSLAQDISHHLNLINSQEITERSTRKHLEEELSTAPLFSALAQQIVESQYQNENENENDNENKVYSQYGLLGLRMKGGHSQVNYHNLIYANVAAPWSSFICGSQGSGKSHTLSCLLENSLIKSSSAGRLSSPLAGMVLHYDKFTAFGSTQLCEAAYLCSSGIPVRVLVSPTNYFAMKEAYENLPGLGDASKLLRVVPMYLSQKHLNISVIKTLMGISSGPNQPLYVEFIMKILRDMARSNQGRGHFDYNEFKMRIENEEFVKGQTRPLQMRLDVLESFFEPGTVMVKGKAPQKALYDIWQFDKGSLTIVDLSCPFVGPDDACALFNICVSLFLKDRKHTGRMIALDEAHKFLTDTAPEAVELTETLLSIIRQQRHLGARVMIATQEPTMSPALLDLCNVTIVHRFTSPAWFAAIKKHIAGASMGDDGEAKSAFSVQLFQQIVKLKTGEALVFCPTALLDPVWIGSGNTSTACSEADGDSDSGVEINAQGVSQLGPRYFNLRVRKRVTADGGRRIMASDCSRISETLPWSLFTFFFFFFFGYWALSPRHRIGCREFFR</sequence>
<feature type="transmembrane region" description="Helical" evidence="1">
    <location>
        <begin position="532"/>
        <end position="550"/>
    </location>
</feature>
<protein>
    <recommendedName>
        <fullName evidence="4">Zona occludens toxin N-terminal domain-containing protein</fullName>
    </recommendedName>
</protein>
<dbReference type="EMBL" id="KV878893">
    <property type="protein sequence ID" value="OJJ86031.1"/>
    <property type="molecule type" value="Genomic_DNA"/>
</dbReference>
<keyword evidence="1" id="KW-0472">Membrane</keyword>
<evidence type="ECO:0000313" key="3">
    <source>
        <dbReference type="Proteomes" id="UP000184300"/>
    </source>
</evidence>
<dbReference type="Gene3D" id="3.40.50.300">
    <property type="entry name" value="P-loop containing nucleotide triphosphate hydrolases"/>
    <property type="match status" value="1"/>
</dbReference>
<proteinExistence type="predicted"/>
<dbReference type="VEuPathDB" id="FungiDB:ASPGLDRAFT_167896"/>
<name>A0A1L9VQ62_ASPGL</name>
<keyword evidence="1" id="KW-0812">Transmembrane</keyword>
<organism evidence="2 3">
    <name type="scientific">Aspergillus glaucus CBS 516.65</name>
    <dbReference type="NCBI Taxonomy" id="1160497"/>
    <lineage>
        <taxon>Eukaryota</taxon>
        <taxon>Fungi</taxon>
        <taxon>Dikarya</taxon>
        <taxon>Ascomycota</taxon>
        <taxon>Pezizomycotina</taxon>
        <taxon>Eurotiomycetes</taxon>
        <taxon>Eurotiomycetidae</taxon>
        <taxon>Eurotiales</taxon>
        <taxon>Aspergillaceae</taxon>
        <taxon>Aspergillus</taxon>
        <taxon>Aspergillus subgen. Aspergillus</taxon>
    </lineage>
</organism>
<accession>A0A1L9VQ62</accession>